<keyword evidence="2" id="KW-0813">Transport</keyword>
<dbReference type="SUPFAM" id="SSF49503">
    <property type="entry name" value="Cupredoxins"/>
    <property type="match status" value="1"/>
</dbReference>
<feature type="region of interest" description="Disordered" evidence="6">
    <location>
        <begin position="45"/>
        <end position="69"/>
    </location>
</feature>
<feature type="domain" description="Blue (type 1) copper" evidence="7">
    <location>
        <begin position="76"/>
        <end position="199"/>
    </location>
</feature>
<sequence length="201" mass="21017">MHFDFRKTEYYFIDWRFTMKAYLALISAAVIGLAACSQEPAAPAAEATPAGEAPASEAPAAEAAPADAAEAPAAGNCAATVESNDNMQFNTKDIQVSKACKEFTITLKHTGTQPKASMGHNLVIAKAEDMDGVFKDGVGAADTDYVKPDDARVVAHTKLIGGGEESSLTLDPAKLADGDYKFACTFPGHGALMNGKVTLVD</sequence>
<keyword evidence="5" id="KW-0186">Copper</keyword>
<evidence type="ECO:0000256" key="5">
    <source>
        <dbReference type="ARBA" id="ARBA00023008"/>
    </source>
</evidence>
<dbReference type="CDD" id="cd13922">
    <property type="entry name" value="Azurin"/>
    <property type="match status" value="1"/>
</dbReference>
<dbReference type="InterPro" id="IPR028871">
    <property type="entry name" value="BlueCu_1_BS"/>
</dbReference>
<evidence type="ECO:0000256" key="4">
    <source>
        <dbReference type="ARBA" id="ARBA00022982"/>
    </source>
</evidence>
<evidence type="ECO:0000256" key="6">
    <source>
        <dbReference type="SAM" id="MobiDB-lite"/>
    </source>
</evidence>
<dbReference type="PANTHER" id="PTHR38439:SF2">
    <property type="entry name" value="OUTER MEMBRANE PROTEIN H.8"/>
    <property type="match status" value="1"/>
</dbReference>
<evidence type="ECO:0000313" key="9">
    <source>
        <dbReference type="Proteomes" id="UP000223296"/>
    </source>
</evidence>
<evidence type="ECO:0000256" key="2">
    <source>
        <dbReference type="ARBA" id="ARBA00022448"/>
    </source>
</evidence>
<dbReference type="InterPro" id="IPR050845">
    <property type="entry name" value="Cu-binding_ET"/>
</dbReference>
<dbReference type="Gene3D" id="2.60.40.420">
    <property type="entry name" value="Cupredoxins - blue copper proteins"/>
    <property type="match status" value="1"/>
</dbReference>
<reference evidence="8 9" key="1">
    <citation type="submission" date="2013-08" db="EMBL/GenBank/DDBJ databases">
        <authorList>
            <person name="Trees D."/>
        </authorList>
    </citation>
    <scope>NUCLEOTIDE SEQUENCE [LARGE SCALE GENOMIC DNA]</scope>
    <source>
        <strain evidence="8 9">3502</strain>
    </source>
</reference>
<dbReference type="GO" id="GO:0009279">
    <property type="term" value="C:cell outer membrane"/>
    <property type="evidence" value="ECO:0007669"/>
    <property type="project" value="UniProtKB-SubCell"/>
</dbReference>
<dbReference type="PANTHER" id="PTHR38439">
    <property type="entry name" value="AURACYANIN-B"/>
    <property type="match status" value="1"/>
</dbReference>
<dbReference type="EMBL" id="AVBE01000002">
    <property type="protein sequence ID" value="PHJ34913.1"/>
    <property type="molecule type" value="Genomic_DNA"/>
</dbReference>
<evidence type="ECO:0000256" key="3">
    <source>
        <dbReference type="ARBA" id="ARBA00022723"/>
    </source>
</evidence>
<dbReference type="InterPro" id="IPR000923">
    <property type="entry name" value="BlueCu_1"/>
</dbReference>
<dbReference type="AlphaFoldDB" id="A0AA44U7X4"/>
<dbReference type="PROSITE" id="PS00196">
    <property type="entry name" value="COPPER_BLUE"/>
    <property type="match status" value="1"/>
</dbReference>
<evidence type="ECO:0000259" key="7">
    <source>
        <dbReference type="Pfam" id="PF00127"/>
    </source>
</evidence>
<dbReference type="InterPro" id="IPR008972">
    <property type="entry name" value="Cupredoxin"/>
</dbReference>
<protein>
    <submittedName>
        <fullName evidence="8">Membrane protein</fullName>
    </submittedName>
</protein>
<dbReference type="GO" id="GO:0009055">
    <property type="term" value="F:electron transfer activity"/>
    <property type="evidence" value="ECO:0007669"/>
    <property type="project" value="InterPro"/>
</dbReference>
<evidence type="ECO:0000313" key="8">
    <source>
        <dbReference type="EMBL" id="PHJ34913.1"/>
    </source>
</evidence>
<evidence type="ECO:0000256" key="1">
    <source>
        <dbReference type="ARBA" id="ARBA00004459"/>
    </source>
</evidence>
<dbReference type="NCBIfam" id="TIGR02695">
    <property type="entry name" value="azurin"/>
    <property type="match status" value="1"/>
</dbReference>
<dbReference type="GO" id="GO:0005507">
    <property type="term" value="F:copper ion binding"/>
    <property type="evidence" value="ECO:0007669"/>
    <property type="project" value="InterPro"/>
</dbReference>
<proteinExistence type="predicted"/>
<dbReference type="Proteomes" id="UP000223296">
    <property type="component" value="Unassembled WGS sequence"/>
</dbReference>
<keyword evidence="4" id="KW-0249">Electron transport</keyword>
<dbReference type="Pfam" id="PF00127">
    <property type="entry name" value="Copper-bind"/>
    <property type="match status" value="1"/>
</dbReference>
<accession>A0AA44U7X4</accession>
<keyword evidence="3" id="KW-0479">Metal-binding</keyword>
<name>A0AA44U7X4_NEIGO</name>
<dbReference type="InterPro" id="IPR014068">
    <property type="entry name" value="Azurin"/>
</dbReference>
<gene>
    <name evidence="8" type="ORF">N776_05505</name>
</gene>
<comment type="caution">
    <text evidence="8">The sequence shown here is derived from an EMBL/GenBank/DDBJ whole genome shotgun (WGS) entry which is preliminary data.</text>
</comment>
<organism evidence="8 9">
    <name type="scientific">Neisseria gonorrhoeae 3502</name>
    <dbReference type="NCBI Taxonomy" id="1193404"/>
    <lineage>
        <taxon>Bacteria</taxon>
        <taxon>Pseudomonadati</taxon>
        <taxon>Pseudomonadota</taxon>
        <taxon>Betaproteobacteria</taxon>
        <taxon>Neisseriales</taxon>
        <taxon>Neisseriaceae</taxon>
        <taxon>Neisseria</taxon>
    </lineage>
</organism>
<comment type="subcellular location">
    <subcellularLocation>
        <location evidence="1">Cell outer membrane</location>
        <topology evidence="1">Lipid-anchor</topology>
    </subcellularLocation>
</comment>